<dbReference type="GO" id="GO:0016020">
    <property type="term" value="C:membrane"/>
    <property type="evidence" value="ECO:0007669"/>
    <property type="project" value="InterPro"/>
</dbReference>
<evidence type="ECO:0000256" key="1">
    <source>
        <dbReference type="ARBA" id="ARBA00004127"/>
    </source>
</evidence>
<keyword evidence="6" id="KW-0067">ATP-binding</keyword>
<dbReference type="AlphaFoldDB" id="A0A6A4ZFR9"/>
<dbReference type="InterPro" id="IPR011527">
    <property type="entry name" value="ABC1_TM_dom"/>
</dbReference>
<keyword evidence="7 9" id="KW-1133">Transmembrane helix</keyword>
<dbReference type="CDD" id="cd18579">
    <property type="entry name" value="ABC_6TM_ABCC_D1"/>
    <property type="match status" value="1"/>
</dbReference>
<dbReference type="InterPro" id="IPR050173">
    <property type="entry name" value="ABC_transporter_C-like"/>
</dbReference>
<evidence type="ECO:0000313" key="11">
    <source>
        <dbReference type="EMBL" id="KAF0713272.1"/>
    </source>
</evidence>
<dbReference type="SUPFAM" id="SSF90123">
    <property type="entry name" value="ABC transporter transmembrane region"/>
    <property type="match status" value="1"/>
</dbReference>
<dbReference type="GO" id="GO:0005524">
    <property type="term" value="F:ATP binding"/>
    <property type="evidence" value="ECO:0007669"/>
    <property type="project" value="UniProtKB-KW"/>
</dbReference>
<feature type="transmembrane region" description="Helical" evidence="9">
    <location>
        <begin position="127"/>
        <end position="146"/>
    </location>
</feature>
<dbReference type="Gene3D" id="1.20.1560.10">
    <property type="entry name" value="ABC transporter type 1, transmembrane domain"/>
    <property type="match status" value="1"/>
</dbReference>
<feature type="domain" description="ABC transmembrane type-1" evidence="10">
    <location>
        <begin position="93"/>
        <end position="344"/>
    </location>
</feature>
<dbReference type="GO" id="GO:0012505">
    <property type="term" value="C:endomembrane system"/>
    <property type="evidence" value="ECO:0007669"/>
    <property type="project" value="UniProtKB-SubCell"/>
</dbReference>
<dbReference type="PROSITE" id="PS50929">
    <property type="entry name" value="ABC_TM1F"/>
    <property type="match status" value="1"/>
</dbReference>
<dbReference type="InterPro" id="IPR044746">
    <property type="entry name" value="ABCC_6TM_D1"/>
</dbReference>
<keyword evidence="5" id="KW-0547">Nucleotide-binding</keyword>
<evidence type="ECO:0000256" key="8">
    <source>
        <dbReference type="ARBA" id="ARBA00023136"/>
    </source>
</evidence>
<keyword evidence="2" id="KW-0813">Transport</keyword>
<evidence type="ECO:0000256" key="6">
    <source>
        <dbReference type="ARBA" id="ARBA00022840"/>
    </source>
</evidence>
<keyword evidence="8 9" id="KW-0472">Membrane</keyword>
<feature type="transmembrane region" description="Helical" evidence="9">
    <location>
        <begin position="153"/>
        <end position="171"/>
    </location>
</feature>
<dbReference type="OrthoDB" id="74382at2759"/>
<evidence type="ECO:0000256" key="7">
    <source>
        <dbReference type="ARBA" id="ARBA00022989"/>
    </source>
</evidence>
<accession>A0A6A4ZFR9</accession>
<comment type="subcellular location">
    <subcellularLocation>
        <location evidence="1">Endomembrane system</location>
        <topology evidence="1">Multi-pass membrane protein</topology>
    </subcellularLocation>
</comment>
<feature type="non-terminal residue" evidence="11">
    <location>
        <position position="344"/>
    </location>
</feature>
<dbReference type="EMBL" id="VJMH01001083">
    <property type="protein sequence ID" value="KAF0713272.1"/>
    <property type="molecule type" value="Genomic_DNA"/>
</dbReference>
<sequence length="344" mass="38569">MSKSTKYQAVALGKAQSYSKHPLDTASIFSRMFYTWATPLVMLSNERQLDPSDVWPLQDAIKCESISHIFEPKYRKTKSIFRAGLSVFGFKALFIGILQLFVVLASLYGPMVLQQVVSAVESSNADFRTLLVPIATLFAIKVAQAVITTQSKLFNEIIFFQFAAALQSLLFKKTLALNAKSRKVKSTGEISNLFGADMWQVLAVSYSPNDIWITPLQVIALLYMLWQVLGFAMLSGISVIFIAFVINKFLATASRNNWKSLMEKKDTRMKTINEVFGSMQIIKLNAWEERYGDKIRDLRDDELKSLWTGSCISAGTIAMNYIAPVALTTVSFASYVLILKQPLT</sequence>
<evidence type="ECO:0000256" key="3">
    <source>
        <dbReference type="ARBA" id="ARBA00022692"/>
    </source>
</evidence>
<dbReference type="GO" id="GO:0140359">
    <property type="term" value="F:ABC-type transporter activity"/>
    <property type="evidence" value="ECO:0007669"/>
    <property type="project" value="InterPro"/>
</dbReference>
<organism evidence="11">
    <name type="scientific">Aphanomyces stellatus</name>
    <dbReference type="NCBI Taxonomy" id="120398"/>
    <lineage>
        <taxon>Eukaryota</taxon>
        <taxon>Sar</taxon>
        <taxon>Stramenopiles</taxon>
        <taxon>Oomycota</taxon>
        <taxon>Saprolegniomycetes</taxon>
        <taxon>Saprolegniales</taxon>
        <taxon>Verrucalvaceae</taxon>
        <taxon>Aphanomyces</taxon>
    </lineage>
</organism>
<reference evidence="11" key="1">
    <citation type="submission" date="2019-06" db="EMBL/GenBank/DDBJ databases">
        <title>Genomics analysis of Aphanomyces spp. identifies a new class of oomycete effector associated with host adaptation.</title>
        <authorList>
            <person name="Gaulin E."/>
        </authorList>
    </citation>
    <scope>NUCLEOTIDE SEQUENCE</scope>
    <source>
        <strain evidence="11">CBS 578.67</strain>
    </source>
</reference>
<protein>
    <recommendedName>
        <fullName evidence="10">ABC transmembrane type-1 domain-containing protein</fullName>
    </recommendedName>
</protein>
<evidence type="ECO:0000259" key="10">
    <source>
        <dbReference type="PROSITE" id="PS50929"/>
    </source>
</evidence>
<feature type="transmembrane region" description="Helical" evidence="9">
    <location>
        <begin position="224"/>
        <end position="246"/>
    </location>
</feature>
<dbReference type="Pfam" id="PF00664">
    <property type="entry name" value="ABC_membrane"/>
    <property type="match status" value="1"/>
</dbReference>
<dbReference type="InterPro" id="IPR036640">
    <property type="entry name" value="ABC1_TM_sf"/>
</dbReference>
<comment type="caution">
    <text evidence="11">The sequence shown here is derived from an EMBL/GenBank/DDBJ whole genome shotgun (WGS) entry which is preliminary data.</text>
</comment>
<dbReference type="PANTHER" id="PTHR24223">
    <property type="entry name" value="ATP-BINDING CASSETTE SUB-FAMILY C"/>
    <property type="match status" value="1"/>
</dbReference>
<keyword evidence="4" id="KW-0677">Repeat</keyword>
<evidence type="ECO:0000256" key="4">
    <source>
        <dbReference type="ARBA" id="ARBA00022737"/>
    </source>
</evidence>
<evidence type="ECO:0000256" key="9">
    <source>
        <dbReference type="SAM" id="Phobius"/>
    </source>
</evidence>
<proteinExistence type="predicted"/>
<name>A0A6A4ZFR9_9STRA</name>
<feature type="transmembrane region" description="Helical" evidence="9">
    <location>
        <begin position="83"/>
        <end position="107"/>
    </location>
</feature>
<keyword evidence="3 9" id="KW-0812">Transmembrane</keyword>
<gene>
    <name evidence="11" type="ORF">As57867_004420</name>
</gene>
<evidence type="ECO:0000256" key="2">
    <source>
        <dbReference type="ARBA" id="ARBA00022448"/>
    </source>
</evidence>
<dbReference type="PANTHER" id="PTHR24223:SF443">
    <property type="entry name" value="MULTIDRUG-RESISTANCE LIKE PROTEIN 1, ISOFORM I"/>
    <property type="match status" value="1"/>
</dbReference>
<evidence type="ECO:0000256" key="5">
    <source>
        <dbReference type="ARBA" id="ARBA00022741"/>
    </source>
</evidence>